<name>A0A8C2NX88_CAPHI</name>
<sequence length="337" mass="36612">MYLQVCTRTALEQTDRQGAGQGRCQWWGGGTRGNSTPQRDGHLLLRGEGGGLALLLLEGVEEAADLVPQILLQETQVIFHVPRQGAQLLPERVQLLHHGFVEGLAIGPHGAAEVLHLLVQAAAQLGQGLLQALGVARLASTHAVDHGHQPLPQFLGFGRDLGLQLLGMLLHLKGQALQLVVELPLDVLSIRGQAAAQFLHVLLDLGLELVRVGRQALAEVLQRRLGLLAQRLQLLGGLGVVLLLELVQVGLHLLPHLLQVLVHLLPQRRCLLLQVVPELLGHRAQLFTHFGQRAGQGVPVVQEFQAERGEREEDSGYTSWAPWLPPELQPSARACPV</sequence>
<protein>
    <submittedName>
        <fullName evidence="1">Uncharacterized protein</fullName>
    </submittedName>
</protein>
<organism evidence="1">
    <name type="scientific">Capra hircus</name>
    <name type="common">Goat</name>
    <dbReference type="NCBI Taxonomy" id="9925"/>
    <lineage>
        <taxon>Eukaryota</taxon>
        <taxon>Metazoa</taxon>
        <taxon>Chordata</taxon>
        <taxon>Craniata</taxon>
        <taxon>Vertebrata</taxon>
        <taxon>Euteleostomi</taxon>
        <taxon>Mammalia</taxon>
        <taxon>Eutheria</taxon>
        <taxon>Laurasiatheria</taxon>
        <taxon>Artiodactyla</taxon>
        <taxon>Ruminantia</taxon>
        <taxon>Pecora</taxon>
        <taxon>Bovidae</taxon>
        <taxon>Caprinae</taxon>
        <taxon>Capra</taxon>
    </lineage>
</organism>
<evidence type="ECO:0000313" key="1">
    <source>
        <dbReference type="Ensembl" id="ENSCHIP00010011297.1"/>
    </source>
</evidence>
<reference evidence="1" key="2">
    <citation type="submission" date="2025-08" db="UniProtKB">
        <authorList>
            <consortium name="Ensembl"/>
        </authorList>
    </citation>
    <scope>IDENTIFICATION</scope>
</reference>
<dbReference type="Ensembl" id="ENSCHIT00010015962.1">
    <property type="protein sequence ID" value="ENSCHIP00010011297.1"/>
    <property type="gene ID" value="ENSCHIG00010008410.1"/>
</dbReference>
<reference evidence="1" key="1">
    <citation type="submission" date="2019-03" db="EMBL/GenBank/DDBJ databases">
        <title>Genome sequencing and reference-guided assembly of Black Bengal Goat (Capra hircus).</title>
        <authorList>
            <person name="Siddiki A.Z."/>
            <person name="Baten A."/>
            <person name="Billah M."/>
            <person name="Alam M.A.U."/>
            <person name="Shawrob K.S.M."/>
            <person name="Saha S."/>
            <person name="Chowdhury M."/>
            <person name="Rahman A.H."/>
            <person name="Stear M."/>
            <person name="Miah G."/>
            <person name="Das G.B."/>
            <person name="Hossain M.M."/>
            <person name="Kumkum M."/>
            <person name="Islam M.S."/>
            <person name="Mollah A.M."/>
            <person name="Ahsan A."/>
            <person name="Tusar F."/>
            <person name="Khan M.K.I."/>
        </authorList>
    </citation>
    <scope>NUCLEOTIDE SEQUENCE [LARGE SCALE GENOMIC DNA]</scope>
</reference>
<accession>A0A8C2NX88</accession>
<proteinExistence type="predicted"/>
<dbReference type="AlphaFoldDB" id="A0A8C2NX88"/>